<gene>
    <name evidence="4" type="ORF">GWC95_18245</name>
</gene>
<protein>
    <submittedName>
        <fullName evidence="4">NTP transferase domain-containing protein</fullName>
    </submittedName>
</protein>
<proteinExistence type="predicted"/>
<dbReference type="PANTHER" id="PTHR43584:SF8">
    <property type="entry name" value="N-ACETYLMURAMATE ALPHA-1-PHOSPHATE URIDYLYLTRANSFERASE"/>
    <property type="match status" value="1"/>
</dbReference>
<dbReference type="InterPro" id="IPR050065">
    <property type="entry name" value="GlmU-like"/>
</dbReference>
<comment type="caution">
    <text evidence="4">The sequence shown here is derived from an EMBL/GenBank/DDBJ whole genome shotgun (WGS) entry which is preliminary data.</text>
</comment>
<dbReference type="RefSeq" id="WP_161820136.1">
    <property type="nucleotide sequence ID" value="NZ_JAACJS010000015.1"/>
</dbReference>
<keyword evidence="2" id="KW-0548">Nucleotidyltransferase</keyword>
<dbReference type="InterPro" id="IPR005835">
    <property type="entry name" value="NTP_transferase_dom"/>
</dbReference>
<dbReference type="GO" id="GO:0016740">
    <property type="term" value="F:transferase activity"/>
    <property type="evidence" value="ECO:0007669"/>
    <property type="project" value="UniProtKB-KW"/>
</dbReference>
<sequence>MMYAIIAAGEGSRLLQEGFKGLKPMVRVNGEMLIDRLIRIFLDNNASSIIILINEQSQELEAHLNNLALEIPLNVFVKTTPSSFHSFYELMKQGGAGAEEVCLTTTDSVFDEKTFSEYIKDFRNNHNNDGLLAVTSYVDDEKPLYVNADPENLITSIADEPVSKAPTVSGGIYCLRKKALALVPVAMEKGIERMRNFQKLMITEGLRLEAFAFGKIIDIDHVTDITKAEAFLKEAALQNHSYSING</sequence>
<evidence type="ECO:0000313" key="4">
    <source>
        <dbReference type="EMBL" id="NCI51871.1"/>
    </source>
</evidence>
<evidence type="ECO:0000313" key="5">
    <source>
        <dbReference type="Proteomes" id="UP000753802"/>
    </source>
</evidence>
<accession>A0ABW9ZXH5</accession>
<keyword evidence="1 4" id="KW-0808">Transferase</keyword>
<dbReference type="Proteomes" id="UP000753802">
    <property type="component" value="Unassembled WGS sequence"/>
</dbReference>
<evidence type="ECO:0000256" key="2">
    <source>
        <dbReference type="ARBA" id="ARBA00022695"/>
    </source>
</evidence>
<dbReference type="Gene3D" id="3.90.550.10">
    <property type="entry name" value="Spore Coat Polysaccharide Biosynthesis Protein SpsA, Chain A"/>
    <property type="match status" value="1"/>
</dbReference>
<evidence type="ECO:0000259" key="3">
    <source>
        <dbReference type="Pfam" id="PF00483"/>
    </source>
</evidence>
<dbReference type="InterPro" id="IPR029044">
    <property type="entry name" value="Nucleotide-diphossugar_trans"/>
</dbReference>
<keyword evidence="5" id="KW-1185">Reference proteome</keyword>
<name>A0ABW9ZXH5_9BACT</name>
<feature type="domain" description="Nucleotidyl transferase" evidence="3">
    <location>
        <begin position="5"/>
        <end position="183"/>
    </location>
</feature>
<dbReference type="EMBL" id="JAACJS010000015">
    <property type="protein sequence ID" value="NCI51871.1"/>
    <property type="molecule type" value="Genomic_DNA"/>
</dbReference>
<dbReference type="SUPFAM" id="SSF53448">
    <property type="entry name" value="Nucleotide-diphospho-sugar transferases"/>
    <property type="match status" value="1"/>
</dbReference>
<evidence type="ECO:0000256" key="1">
    <source>
        <dbReference type="ARBA" id="ARBA00022679"/>
    </source>
</evidence>
<dbReference type="Pfam" id="PF00483">
    <property type="entry name" value="NTP_transferase"/>
    <property type="match status" value="1"/>
</dbReference>
<organism evidence="4 5">
    <name type="scientific">Sediminibacterium roseum</name>
    <dbReference type="NCBI Taxonomy" id="1978412"/>
    <lineage>
        <taxon>Bacteria</taxon>
        <taxon>Pseudomonadati</taxon>
        <taxon>Bacteroidota</taxon>
        <taxon>Chitinophagia</taxon>
        <taxon>Chitinophagales</taxon>
        <taxon>Chitinophagaceae</taxon>
        <taxon>Sediminibacterium</taxon>
    </lineage>
</organism>
<dbReference type="PANTHER" id="PTHR43584">
    <property type="entry name" value="NUCLEOTIDYL TRANSFERASE"/>
    <property type="match status" value="1"/>
</dbReference>
<reference evidence="4 5" key="1">
    <citation type="submission" date="2020-01" db="EMBL/GenBank/DDBJ databases">
        <title>Genome analysis.</title>
        <authorList>
            <person name="Wu S."/>
            <person name="Wang G."/>
        </authorList>
    </citation>
    <scope>NUCLEOTIDE SEQUENCE [LARGE SCALE GENOMIC DNA]</scope>
    <source>
        <strain evidence="4 5">SYL130</strain>
    </source>
</reference>